<dbReference type="SMART" id="SM00448">
    <property type="entry name" value="REC"/>
    <property type="match status" value="1"/>
</dbReference>
<keyword evidence="10" id="KW-0805">Transcription regulation</keyword>
<comment type="subcellular location">
    <subcellularLocation>
        <location evidence="2">Cytoplasm</location>
    </subcellularLocation>
</comment>
<keyword evidence="7" id="KW-0106">Calcium</keyword>
<keyword evidence="9" id="KW-0902">Two-component regulatory system</keyword>
<keyword evidence="12" id="KW-0010">Activator</keyword>
<evidence type="ECO:0000256" key="7">
    <source>
        <dbReference type="ARBA" id="ARBA00022837"/>
    </source>
</evidence>
<dbReference type="EMBL" id="LN483076">
    <property type="protein sequence ID" value="CEA05009.1"/>
    <property type="molecule type" value="Genomic_DNA"/>
</dbReference>
<dbReference type="GO" id="GO:0042173">
    <property type="term" value="P:regulation of sporulation resulting in formation of a cellular spore"/>
    <property type="evidence" value="ECO:0007669"/>
    <property type="project" value="InterPro"/>
</dbReference>
<dbReference type="InterPro" id="IPR036388">
    <property type="entry name" value="WH-like_DNA-bd_sf"/>
</dbReference>
<evidence type="ECO:0000259" key="16">
    <source>
        <dbReference type="PROSITE" id="PS50110"/>
    </source>
</evidence>
<proteinExistence type="predicted"/>
<dbReference type="InterPro" id="IPR050595">
    <property type="entry name" value="Bact_response_regulator"/>
</dbReference>
<dbReference type="GO" id="GO:0005509">
    <property type="term" value="F:calcium ion binding"/>
    <property type="evidence" value="ECO:0007669"/>
    <property type="project" value="InterPro"/>
</dbReference>
<keyword evidence="8" id="KW-0749">Sporulation</keyword>
<dbReference type="NCBIfam" id="TIGR02875">
    <property type="entry name" value="spore_0_A"/>
    <property type="match status" value="1"/>
</dbReference>
<feature type="domain" description="Response regulatory" evidence="16">
    <location>
        <begin position="5"/>
        <end position="125"/>
    </location>
</feature>
<dbReference type="Pfam" id="PF08769">
    <property type="entry name" value="Spo0A_C"/>
    <property type="match status" value="1"/>
</dbReference>
<dbReference type="GO" id="GO:0000160">
    <property type="term" value="P:phosphorelay signal transduction system"/>
    <property type="evidence" value="ECO:0007669"/>
    <property type="project" value="UniProtKB-KW"/>
</dbReference>
<dbReference type="Gene3D" id="3.40.50.2300">
    <property type="match status" value="1"/>
</dbReference>
<feature type="modified residue" description="4-aspartylphosphate" evidence="15">
    <location>
        <position position="56"/>
    </location>
</feature>
<sequence>MTKVRVAIADDNKDIIDGMLAYFQSHPHIEIVATASNGHTCIKMIEEHKPDIVLLDNVMPHLDGLAVLEQVSKYEQEQRTNLQIIMCTAFARDEIMQQAAHHGAAYFISKPFAFEQVERKILACVEEGKRSDLSIEQQVTAILIRLGIPSHLKGYTYLNEAIQCVYQDRHTLNSIMGEVYLPIAMRYKVTEQSVERAIRSVINKVWEQDPLPPEICELFSADGKKPTNSVFIGTVVDRYRWQ</sequence>
<keyword evidence="4" id="KW-0963">Cytoplasm</keyword>
<dbReference type="GO" id="GO:0003700">
    <property type="term" value="F:DNA-binding transcription factor activity"/>
    <property type="evidence" value="ECO:0007669"/>
    <property type="project" value="InterPro"/>
</dbReference>
<dbReference type="GO" id="GO:0003677">
    <property type="term" value="F:DNA binding"/>
    <property type="evidence" value="ECO:0007669"/>
    <property type="project" value="UniProtKB-KW"/>
</dbReference>
<name>A0A078MFD6_9BACL</name>
<evidence type="ECO:0000256" key="12">
    <source>
        <dbReference type="ARBA" id="ARBA00023159"/>
    </source>
</evidence>
<accession>A0A078MFD6</accession>
<evidence type="ECO:0000256" key="6">
    <source>
        <dbReference type="ARBA" id="ARBA00022553"/>
    </source>
</evidence>
<evidence type="ECO:0000256" key="5">
    <source>
        <dbReference type="ARBA" id="ARBA00022491"/>
    </source>
</evidence>
<comment type="cofactor">
    <cofactor evidence="1">
        <name>Ca(2+)</name>
        <dbReference type="ChEBI" id="CHEBI:29108"/>
    </cofactor>
</comment>
<evidence type="ECO:0000256" key="8">
    <source>
        <dbReference type="ARBA" id="ARBA00022969"/>
    </source>
</evidence>
<comment type="function">
    <text evidence="14">May play the central regulatory role in sporulation. It may be an element of the effector pathway responsible for the activation of sporulation genes in response to nutritional stress. Spo0A may act in concert with Spo0H (a sigma factor) to control the expression of some genes that are critical to the sporulation process. Repressor of abrB, activator of the spoIIa operon. Binds the DNA sequence 5'-TGNCGAA-3' (0A box).</text>
</comment>
<dbReference type="GO" id="GO:0051606">
    <property type="term" value="P:detection of stimulus"/>
    <property type="evidence" value="ECO:0007669"/>
    <property type="project" value="InterPro"/>
</dbReference>
<reference evidence="17" key="1">
    <citation type="submission" date="2014-07" db="EMBL/GenBank/DDBJ databases">
        <authorList>
            <person name="Urmite Genomes Urmite Genomes"/>
        </authorList>
    </citation>
    <scope>NUCLEOTIDE SEQUENCE</scope>
    <source>
        <strain evidence="17">13S34_air</strain>
    </source>
</reference>
<evidence type="ECO:0000256" key="14">
    <source>
        <dbReference type="ARBA" id="ARBA00025691"/>
    </source>
</evidence>
<evidence type="ECO:0000256" key="11">
    <source>
        <dbReference type="ARBA" id="ARBA00023125"/>
    </source>
</evidence>
<keyword evidence="6 15" id="KW-0597">Phosphoprotein</keyword>
<dbReference type="InterPro" id="IPR012052">
    <property type="entry name" value="Spore_0_A"/>
</dbReference>
<evidence type="ECO:0000256" key="1">
    <source>
        <dbReference type="ARBA" id="ARBA00001913"/>
    </source>
</evidence>
<dbReference type="PROSITE" id="PS50110">
    <property type="entry name" value="RESPONSE_REGULATORY"/>
    <property type="match status" value="1"/>
</dbReference>
<dbReference type="InterPro" id="IPR014879">
    <property type="entry name" value="Spo0A_C"/>
</dbReference>
<evidence type="ECO:0000256" key="3">
    <source>
        <dbReference type="ARBA" id="ARBA00015699"/>
    </source>
</evidence>
<evidence type="ECO:0000256" key="4">
    <source>
        <dbReference type="ARBA" id="ARBA00022490"/>
    </source>
</evidence>
<dbReference type="InterPro" id="IPR001789">
    <property type="entry name" value="Sig_transdc_resp-reg_receiver"/>
</dbReference>
<dbReference type="InterPro" id="IPR011006">
    <property type="entry name" value="CheY-like_superfamily"/>
</dbReference>
<keyword evidence="13" id="KW-0804">Transcription</keyword>
<dbReference type="Pfam" id="PF00072">
    <property type="entry name" value="Response_reg"/>
    <property type="match status" value="1"/>
</dbReference>
<protein>
    <recommendedName>
        <fullName evidence="3">Stage 0 sporulation protein A</fullName>
    </recommendedName>
</protein>
<keyword evidence="11" id="KW-0238">DNA-binding</keyword>
<dbReference type="PANTHER" id="PTHR44591:SF3">
    <property type="entry name" value="RESPONSE REGULATORY DOMAIN-CONTAINING PROTEIN"/>
    <property type="match status" value="1"/>
</dbReference>
<evidence type="ECO:0000256" key="9">
    <source>
        <dbReference type="ARBA" id="ARBA00023012"/>
    </source>
</evidence>
<dbReference type="GO" id="GO:0030435">
    <property type="term" value="P:sporulation resulting in formation of a cellular spore"/>
    <property type="evidence" value="ECO:0007669"/>
    <property type="project" value="UniProtKB-KW"/>
</dbReference>
<dbReference type="SUPFAM" id="SSF46894">
    <property type="entry name" value="C-terminal effector domain of the bipartite response regulators"/>
    <property type="match status" value="1"/>
</dbReference>
<dbReference type="AlphaFoldDB" id="A0A078MFD6"/>
<dbReference type="PANTHER" id="PTHR44591">
    <property type="entry name" value="STRESS RESPONSE REGULATOR PROTEIN 1"/>
    <property type="match status" value="1"/>
</dbReference>
<evidence type="ECO:0000313" key="17">
    <source>
        <dbReference type="EMBL" id="CEA05009.1"/>
    </source>
</evidence>
<evidence type="ECO:0000256" key="15">
    <source>
        <dbReference type="PROSITE-ProRule" id="PRU00169"/>
    </source>
</evidence>
<evidence type="ECO:0000256" key="10">
    <source>
        <dbReference type="ARBA" id="ARBA00023015"/>
    </source>
</evidence>
<dbReference type="Gene3D" id="1.10.10.10">
    <property type="entry name" value="Winged helix-like DNA-binding domain superfamily/Winged helix DNA-binding domain"/>
    <property type="match status" value="1"/>
</dbReference>
<keyword evidence="5" id="KW-0678">Repressor</keyword>
<dbReference type="InterPro" id="IPR016032">
    <property type="entry name" value="Sig_transdc_resp-reg_C-effctor"/>
</dbReference>
<gene>
    <name evidence="17" type="primary">spo0A</name>
    <name evidence="17" type="ORF">BN1050_02255</name>
</gene>
<dbReference type="GO" id="GO:0005737">
    <property type="term" value="C:cytoplasm"/>
    <property type="evidence" value="ECO:0007669"/>
    <property type="project" value="UniProtKB-SubCell"/>
</dbReference>
<dbReference type="PATRIC" id="fig|1461583.4.peg.2172"/>
<dbReference type="HOGENOM" id="CLU_000445_90_8_9"/>
<evidence type="ECO:0000256" key="2">
    <source>
        <dbReference type="ARBA" id="ARBA00004496"/>
    </source>
</evidence>
<dbReference type="SUPFAM" id="SSF52172">
    <property type="entry name" value="CheY-like"/>
    <property type="match status" value="1"/>
</dbReference>
<organism evidence="17">
    <name type="scientific">Metalysinibacillus saudimassiliensis</name>
    <dbReference type="NCBI Taxonomy" id="1461583"/>
    <lineage>
        <taxon>Bacteria</taxon>
        <taxon>Bacillati</taxon>
        <taxon>Bacillota</taxon>
        <taxon>Bacilli</taxon>
        <taxon>Bacillales</taxon>
        <taxon>Caryophanaceae</taxon>
        <taxon>Metalysinibacillus</taxon>
    </lineage>
</organism>
<evidence type="ECO:0000256" key="13">
    <source>
        <dbReference type="ARBA" id="ARBA00023163"/>
    </source>
</evidence>